<dbReference type="GO" id="GO:0005737">
    <property type="term" value="C:cytoplasm"/>
    <property type="evidence" value="ECO:0007669"/>
    <property type="project" value="TreeGrafter"/>
</dbReference>
<dbReference type="SUPFAM" id="SSF56801">
    <property type="entry name" value="Acetyl-CoA synthetase-like"/>
    <property type="match status" value="1"/>
</dbReference>
<protein>
    <recommendedName>
        <fullName evidence="2">AMP-dependent synthetase/ligase domain-containing protein</fullName>
    </recommendedName>
</protein>
<dbReference type="Pfam" id="PF00501">
    <property type="entry name" value="AMP-binding"/>
    <property type="match status" value="1"/>
</dbReference>
<dbReference type="InterPro" id="IPR000873">
    <property type="entry name" value="AMP-dep_synth/lig_dom"/>
</dbReference>
<dbReference type="AlphaFoldDB" id="A0A367LXE5"/>
<organism evidence="3 4">
    <name type="scientific">Pseudomonas aeruginosa</name>
    <dbReference type="NCBI Taxonomy" id="287"/>
    <lineage>
        <taxon>Bacteria</taxon>
        <taxon>Pseudomonadati</taxon>
        <taxon>Pseudomonadota</taxon>
        <taxon>Gammaproteobacteria</taxon>
        <taxon>Pseudomonadales</taxon>
        <taxon>Pseudomonadaceae</taxon>
        <taxon>Pseudomonas</taxon>
    </lineage>
</organism>
<feature type="non-terminal residue" evidence="3">
    <location>
        <position position="132"/>
    </location>
</feature>
<evidence type="ECO:0000313" key="3">
    <source>
        <dbReference type="EMBL" id="RCI69738.1"/>
    </source>
</evidence>
<feature type="non-terminal residue" evidence="3">
    <location>
        <position position="1"/>
    </location>
</feature>
<dbReference type="GO" id="GO:0044550">
    <property type="term" value="P:secondary metabolite biosynthetic process"/>
    <property type="evidence" value="ECO:0007669"/>
    <property type="project" value="TreeGrafter"/>
</dbReference>
<proteinExistence type="predicted"/>
<accession>A0A367LXE5</accession>
<comment type="caution">
    <text evidence="3">The sequence shown here is derived from an EMBL/GenBank/DDBJ whole genome shotgun (WGS) entry which is preliminary data.</text>
</comment>
<dbReference type="GO" id="GO:0031177">
    <property type="term" value="F:phosphopantetheine binding"/>
    <property type="evidence" value="ECO:0007669"/>
    <property type="project" value="TreeGrafter"/>
</dbReference>
<dbReference type="Proteomes" id="UP000253594">
    <property type="component" value="Unassembled WGS sequence"/>
</dbReference>
<dbReference type="PANTHER" id="PTHR45527">
    <property type="entry name" value="NONRIBOSOMAL PEPTIDE SYNTHETASE"/>
    <property type="match status" value="1"/>
</dbReference>
<gene>
    <name evidence="3" type="ORF">DT376_38350</name>
</gene>
<feature type="domain" description="AMP-dependent synthetase/ligase" evidence="2">
    <location>
        <begin position="90"/>
        <end position="132"/>
    </location>
</feature>
<dbReference type="GO" id="GO:0016874">
    <property type="term" value="F:ligase activity"/>
    <property type="evidence" value="ECO:0007669"/>
    <property type="project" value="UniProtKB-KW"/>
</dbReference>
<evidence type="ECO:0000259" key="2">
    <source>
        <dbReference type="Pfam" id="PF00501"/>
    </source>
</evidence>
<name>A0A367LXE5_PSEAI</name>
<dbReference type="GO" id="GO:0043041">
    <property type="term" value="P:amino acid activation for nonribosomal peptide biosynthetic process"/>
    <property type="evidence" value="ECO:0007669"/>
    <property type="project" value="TreeGrafter"/>
</dbReference>
<evidence type="ECO:0000256" key="1">
    <source>
        <dbReference type="ARBA" id="ARBA00022598"/>
    </source>
</evidence>
<dbReference type="InterPro" id="IPR042099">
    <property type="entry name" value="ANL_N_sf"/>
</dbReference>
<sequence length="132" mass="14721">TPQVWLDHQLYRVGDGILLAWDSVVGLFPEGLPETMFEAYVGLLQRLCDSAWEQPADLPLPWAQQARRALLNGQPACATARTLHRDFFLRAAEAPDADALLYRDQRVTRGELAERARRIAGGLREAGVRPGD</sequence>
<evidence type="ECO:0000313" key="4">
    <source>
        <dbReference type="Proteomes" id="UP000253594"/>
    </source>
</evidence>
<dbReference type="PANTHER" id="PTHR45527:SF10">
    <property type="entry name" value="PYOCHELIN SYNTHASE PCHF"/>
    <property type="match status" value="1"/>
</dbReference>
<keyword evidence="1" id="KW-0436">Ligase</keyword>
<dbReference type="Gene3D" id="3.40.50.12780">
    <property type="entry name" value="N-terminal domain of ligase-like"/>
    <property type="match status" value="1"/>
</dbReference>
<reference evidence="3 4" key="1">
    <citation type="submission" date="2018-07" db="EMBL/GenBank/DDBJ databases">
        <title>Mechanisms of high-level aminoglycoside resistance among Gram-negative pathogens in Brazil.</title>
        <authorList>
            <person name="Ballaben A.S."/>
            <person name="Darini A.L.C."/>
            <person name="Doi Y."/>
        </authorList>
    </citation>
    <scope>NUCLEOTIDE SEQUENCE [LARGE SCALE GENOMIC DNA]</scope>
    <source>
        <strain evidence="3 4">B2-305</strain>
    </source>
</reference>
<dbReference type="EMBL" id="QORE01002773">
    <property type="protein sequence ID" value="RCI69738.1"/>
    <property type="molecule type" value="Genomic_DNA"/>
</dbReference>